<reference evidence="2" key="1">
    <citation type="submission" date="2023-06" db="EMBL/GenBank/DDBJ databases">
        <authorList>
            <person name="Zeman M."/>
            <person name="Kubasova T."/>
            <person name="Jahodarova E."/>
            <person name="Nykrynova M."/>
            <person name="Rychlik I."/>
        </authorList>
    </citation>
    <scope>NUCLEOTIDE SEQUENCE</scope>
    <source>
        <strain evidence="2">176_SSukc20</strain>
    </source>
</reference>
<evidence type="ECO:0000313" key="2">
    <source>
        <dbReference type="EMBL" id="MDN0063995.1"/>
    </source>
</evidence>
<evidence type="ECO:0000259" key="1">
    <source>
        <dbReference type="Pfam" id="PF01339"/>
    </source>
</evidence>
<dbReference type="Pfam" id="PF01339">
    <property type="entry name" value="CheB_methylest"/>
    <property type="match status" value="1"/>
</dbReference>
<dbReference type="SUPFAM" id="SSF52738">
    <property type="entry name" value="Methylesterase CheB, C-terminal domain"/>
    <property type="match status" value="1"/>
</dbReference>
<sequence length="143" mass="16377">MFRRYRCPIQHLSPDHRSLMADILGKQTDMPVLQVEQDVEIEADTVYLIPPKKNLKVVGNRLRLSDYDHAVLNHPIDIFFTSLADEYRERSVGVVQSPQSRARCSMEAPGTAPEAPRRLPLRRRPQRRTMQGSGRCAAGYLYS</sequence>
<dbReference type="InterPro" id="IPR000673">
    <property type="entry name" value="Sig_transdc_resp-reg_Me-estase"/>
</dbReference>
<name>A0ABT7XF17_9ACTN</name>
<proteinExistence type="predicted"/>
<dbReference type="Proteomes" id="UP001168435">
    <property type="component" value="Unassembled WGS sequence"/>
</dbReference>
<dbReference type="EMBL" id="JAUEIQ010000006">
    <property type="protein sequence ID" value="MDN0063995.1"/>
    <property type="molecule type" value="Genomic_DNA"/>
</dbReference>
<evidence type="ECO:0000313" key="3">
    <source>
        <dbReference type="Proteomes" id="UP001168435"/>
    </source>
</evidence>
<organism evidence="2 3">
    <name type="scientific">Collinsella ihumii</name>
    <dbReference type="NCBI Taxonomy" id="1720204"/>
    <lineage>
        <taxon>Bacteria</taxon>
        <taxon>Bacillati</taxon>
        <taxon>Actinomycetota</taxon>
        <taxon>Coriobacteriia</taxon>
        <taxon>Coriobacteriales</taxon>
        <taxon>Coriobacteriaceae</taxon>
        <taxon>Collinsella</taxon>
    </lineage>
</organism>
<protein>
    <submittedName>
        <fullName evidence="2">Chemotaxis protein CheB</fullName>
    </submittedName>
</protein>
<accession>A0ABT7XF17</accession>
<feature type="domain" description="CheB-type methylesterase" evidence="1">
    <location>
        <begin position="9"/>
        <end position="95"/>
    </location>
</feature>
<dbReference type="Gene3D" id="3.40.50.180">
    <property type="entry name" value="Methylesterase CheB, C-terminal domain"/>
    <property type="match status" value="1"/>
</dbReference>
<comment type="caution">
    <text evidence="2">The sequence shown here is derived from an EMBL/GenBank/DDBJ whole genome shotgun (WGS) entry which is preliminary data.</text>
</comment>
<gene>
    <name evidence="2" type="ORF">QVN30_06700</name>
</gene>
<keyword evidence="3" id="KW-1185">Reference proteome</keyword>
<dbReference type="InterPro" id="IPR035909">
    <property type="entry name" value="CheB_C"/>
</dbReference>
<reference evidence="2" key="2">
    <citation type="submission" date="2024-05" db="EMBL/GenBank/DDBJ databases">
        <title>Identification and characterization of horizontal gene transfer across gut microbiota members of farm animals based on homology search.</title>
        <authorList>
            <person name="Schwarzerova J."/>
            <person name="Nykrynova M."/>
            <person name="Jureckova K."/>
            <person name="Cejkova D."/>
            <person name="Rychlik I."/>
        </authorList>
    </citation>
    <scope>NUCLEOTIDE SEQUENCE</scope>
    <source>
        <strain evidence="2">176_SSukc20</strain>
    </source>
</reference>